<evidence type="ECO:0000256" key="5">
    <source>
        <dbReference type="ARBA" id="ARBA00022490"/>
    </source>
</evidence>
<dbReference type="EMBL" id="LNQE01001516">
    <property type="protein sequence ID" value="KUG16059.1"/>
    <property type="molecule type" value="Genomic_DNA"/>
</dbReference>
<dbReference type="Gene3D" id="4.10.80.70">
    <property type="match status" value="1"/>
</dbReference>
<comment type="catalytic activity">
    <reaction evidence="1">
        <text>1-(5-phospho-beta-D-ribosyl)-5'-AMP + H2O = 1-(5-phospho-beta-D-ribosyl)-5-[(5-phospho-beta-D-ribosylamino)methylideneamino]imidazole-4-carboxamide</text>
        <dbReference type="Rhea" id="RHEA:20049"/>
        <dbReference type="ChEBI" id="CHEBI:15377"/>
        <dbReference type="ChEBI" id="CHEBI:58435"/>
        <dbReference type="ChEBI" id="CHEBI:59457"/>
        <dbReference type="EC" id="3.5.4.19"/>
    </reaction>
</comment>
<dbReference type="GO" id="GO:0004635">
    <property type="term" value="F:phosphoribosyl-AMP cyclohydrolase activity"/>
    <property type="evidence" value="ECO:0007669"/>
    <property type="project" value="UniProtKB-EC"/>
</dbReference>
<evidence type="ECO:0000256" key="2">
    <source>
        <dbReference type="ARBA" id="ARBA00005169"/>
    </source>
</evidence>
<dbReference type="Pfam" id="PF01502">
    <property type="entry name" value="PRA-CH"/>
    <property type="match status" value="1"/>
</dbReference>
<dbReference type="PANTHER" id="PTHR42945">
    <property type="entry name" value="HISTIDINE BIOSYNTHESIS BIFUNCTIONAL PROTEIN"/>
    <property type="match status" value="1"/>
</dbReference>
<reference evidence="10" key="1">
    <citation type="journal article" date="2015" name="Proc. Natl. Acad. Sci. U.S.A.">
        <title>Networks of energetic and metabolic interactions define dynamics in microbial communities.</title>
        <authorList>
            <person name="Embree M."/>
            <person name="Liu J.K."/>
            <person name="Al-Bassam M.M."/>
            <person name="Zengler K."/>
        </authorList>
    </citation>
    <scope>NUCLEOTIDE SEQUENCE</scope>
</reference>
<dbReference type="UniPathway" id="UPA00031">
    <property type="reaction ID" value="UER00008"/>
</dbReference>
<keyword evidence="5" id="KW-0963">Cytoplasm</keyword>
<dbReference type="InterPro" id="IPR026660">
    <property type="entry name" value="PRA-CH"/>
</dbReference>
<proteinExistence type="inferred from homology"/>
<dbReference type="PANTHER" id="PTHR42945:SF1">
    <property type="entry name" value="HISTIDINE BIOSYNTHESIS BIFUNCTIONAL PROTEIN HIS7"/>
    <property type="match status" value="1"/>
</dbReference>
<dbReference type="FunFam" id="3.10.20.810:FF:000001">
    <property type="entry name" value="Histidine biosynthesis bifunctional protein HisIE"/>
    <property type="match status" value="1"/>
</dbReference>
<accession>A0A0W8F5A4</accession>
<comment type="pathway">
    <text evidence="2">Amino-acid biosynthesis; L-histidine biosynthesis; L-histidine from 5-phospho-alpha-D-ribose 1-diphosphate: step 3/9.</text>
</comment>
<dbReference type="InterPro" id="IPR002496">
    <property type="entry name" value="PRib_AMP_CycHydrolase_dom"/>
</dbReference>
<evidence type="ECO:0000256" key="8">
    <source>
        <dbReference type="ARBA" id="ARBA00023102"/>
    </source>
</evidence>
<evidence type="ECO:0000313" key="10">
    <source>
        <dbReference type="EMBL" id="KUG16059.1"/>
    </source>
</evidence>
<evidence type="ECO:0000256" key="6">
    <source>
        <dbReference type="ARBA" id="ARBA00022605"/>
    </source>
</evidence>
<organism evidence="10">
    <name type="scientific">hydrocarbon metagenome</name>
    <dbReference type="NCBI Taxonomy" id="938273"/>
    <lineage>
        <taxon>unclassified sequences</taxon>
        <taxon>metagenomes</taxon>
        <taxon>ecological metagenomes</taxon>
    </lineage>
</organism>
<protein>
    <recommendedName>
        <fullName evidence="4">Histidine biosynthesis bifunctional protein HisIE</fullName>
        <ecNumber evidence="3">3.5.4.19</ecNumber>
    </recommendedName>
</protein>
<dbReference type="EC" id="3.5.4.19" evidence="3"/>
<gene>
    <name evidence="10" type="ORF">ASZ90_014287</name>
</gene>
<dbReference type="InterPro" id="IPR038019">
    <property type="entry name" value="PRib_AMP_CycHydrolase_sf"/>
</dbReference>
<comment type="caution">
    <text evidence="10">The sequence shown here is derived from an EMBL/GenBank/DDBJ whole genome shotgun (WGS) entry which is preliminary data.</text>
</comment>
<dbReference type="AlphaFoldDB" id="A0A0W8F5A4"/>
<feature type="domain" description="Phosphoribosyl-AMP cyclohydrolase" evidence="9">
    <location>
        <begin position="20"/>
        <end position="93"/>
    </location>
</feature>
<name>A0A0W8F5A4_9ZZZZ</name>
<keyword evidence="6" id="KW-0028">Amino-acid biosynthesis</keyword>
<evidence type="ECO:0000256" key="1">
    <source>
        <dbReference type="ARBA" id="ARBA00000024"/>
    </source>
</evidence>
<dbReference type="HAMAP" id="MF_01021">
    <property type="entry name" value="HisI"/>
    <property type="match status" value="1"/>
</dbReference>
<evidence type="ECO:0000256" key="3">
    <source>
        <dbReference type="ARBA" id="ARBA00012721"/>
    </source>
</evidence>
<sequence>MNERLIPAIAQDWRTGEVLMLAYMNDEALAKTQETGKAHYWSRSRNKIWLKGESSGHFQLVREIRVDCDEDAILLLIEQEGGACHTGYRSCFYRTIDGRVVGEKVFDPHDVY</sequence>
<dbReference type="SUPFAM" id="SSF141734">
    <property type="entry name" value="HisI-like"/>
    <property type="match status" value="1"/>
</dbReference>
<dbReference type="NCBIfam" id="NF000768">
    <property type="entry name" value="PRK00051.1"/>
    <property type="match status" value="1"/>
</dbReference>
<dbReference type="Gene3D" id="3.10.20.810">
    <property type="entry name" value="Phosphoribosyl-AMP cyclohydrolase"/>
    <property type="match status" value="1"/>
</dbReference>
<evidence type="ECO:0000259" key="9">
    <source>
        <dbReference type="Pfam" id="PF01502"/>
    </source>
</evidence>
<keyword evidence="8" id="KW-0368">Histidine biosynthesis</keyword>
<keyword evidence="7 10" id="KW-0378">Hydrolase</keyword>
<dbReference type="GO" id="GO:0004636">
    <property type="term" value="F:phosphoribosyl-ATP diphosphatase activity"/>
    <property type="evidence" value="ECO:0007669"/>
    <property type="project" value="UniProtKB-ARBA"/>
</dbReference>
<dbReference type="GO" id="GO:0000105">
    <property type="term" value="P:L-histidine biosynthetic process"/>
    <property type="evidence" value="ECO:0007669"/>
    <property type="project" value="UniProtKB-UniPathway"/>
</dbReference>
<evidence type="ECO:0000256" key="4">
    <source>
        <dbReference type="ARBA" id="ARBA00017720"/>
    </source>
</evidence>
<evidence type="ECO:0000256" key="7">
    <source>
        <dbReference type="ARBA" id="ARBA00022801"/>
    </source>
</evidence>